<feature type="transmembrane region" description="Helical" evidence="1">
    <location>
        <begin position="149"/>
        <end position="171"/>
    </location>
</feature>
<reference evidence="4" key="1">
    <citation type="submission" date="2023-07" db="EMBL/GenBank/DDBJ databases">
        <title>30 novel species of actinomycetes from the DSMZ collection.</title>
        <authorList>
            <person name="Nouioui I."/>
        </authorList>
    </citation>
    <scope>NUCLEOTIDE SEQUENCE [LARGE SCALE GENOMIC DNA]</scope>
    <source>
        <strain evidence="4">DSM 46792</strain>
    </source>
</reference>
<feature type="transmembrane region" description="Helical" evidence="1">
    <location>
        <begin position="215"/>
        <end position="236"/>
    </location>
</feature>
<evidence type="ECO:0000256" key="2">
    <source>
        <dbReference type="SAM" id="SignalP"/>
    </source>
</evidence>
<evidence type="ECO:0000313" key="3">
    <source>
        <dbReference type="EMBL" id="MDT0274795.1"/>
    </source>
</evidence>
<evidence type="ECO:0000313" key="4">
    <source>
        <dbReference type="Proteomes" id="UP001183222"/>
    </source>
</evidence>
<dbReference type="RefSeq" id="WP_311343636.1">
    <property type="nucleotide sequence ID" value="NZ_JAVREI010000001.1"/>
</dbReference>
<organism evidence="3 4">
    <name type="scientific">Blastococcus goldschmidtiae</name>
    <dbReference type="NCBI Taxonomy" id="3075546"/>
    <lineage>
        <taxon>Bacteria</taxon>
        <taxon>Bacillati</taxon>
        <taxon>Actinomycetota</taxon>
        <taxon>Actinomycetes</taxon>
        <taxon>Geodermatophilales</taxon>
        <taxon>Geodermatophilaceae</taxon>
        <taxon>Blastococcus</taxon>
    </lineage>
</organism>
<proteinExistence type="predicted"/>
<dbReference type="Proteomes" id="UP001183222">
    <property type="component" value="Unassembled WGS sequence"/>
</dbReference>
<keyword evidence="1" id="KW-0472">Membrane</keyword>
<dbReference type="Pfam" id="PF13803">
    <property type="entry name" value="DUF4184"/>
    <property type="match status" value="1"/>
</dbReference>
<dbReference type="InterPro" id="IPR025238">
    <property type="entry name" value="DUF4184"/>
</dbReference>
<keyword evidence="1" id="KW-1133">Transmembrane helix</keyword>
<keyword evidence="1" id="KW-0812">Transmembrane</keyword>
<feature type="signal peptide" evidence="2">
    <location>
        <begin position="1"/>
        <end position="23"/>
    </location>
</feature>
<keyword evidence="2" id="KW-0732">Signal</keyword>
<dbReference type="EMBL" id="JAVREI010000001">
    <property type="protein sequence ID" value="MDT0274795.1"/>
    <property type="molecule type" value="Genomic_DNA"/>
</dbReference>
<feature type="chain" id="PRO_5047100903" evidence="2">
    <location>
        <begin position="24"/>
        <end position="252"/>
    </location>
</feature>
<accession>A0ABU2K3Q2</accession>
<feature type="transmembrane region" description="Helical" evidence="1">
    <location>
        <begin position="103"/>
        <end position="120"/>
    </location>
</feature>
<comment type="caution">
    <text evidence="3">The sequence shown here is derived from an EMBL/GenBank/DDBJ whole genome shotgun (WGS) entry which is preliminary data.</text>
</comment>
<evidence type="ECO:0000256" key="1">
    <source>
        <dbReference type="SAM" id="Phobius"/>
    </source>
</evidence>
<feature type="transmembrane region" description="Helical" evidence="1">
    <location>
        <begin position="183"/>
        <end position="203"/>
    </location>
</feature>
<gene>
    <name evidence="3" type="ORF">RM425_02670</name>
</gene>
<sequence length="252" mass="26763">MPFTPSHAAAVLPFLRTPLPASALVAGSMAPDLPFYLPVEWPWPTHTATAVVSTDVLLALAAWALWHGLLAEPALRAAPAALRGRLTGVPVGLRVRVSTASRVAWTVLAAAVGAATHVLWDEFTHAGRWGPGTFPVLADQWGVMPGYRWLQYVASVLGGLVLVGWVVRWWLRAPVRPSGRPGRRWPWVLLAVTGCVTGTAAAASADGVGEAVYDAATWGGGSALVVASALAAAWQLRHRGHRTGREPLPRRL</sequence>
<keyword evidence="4" id="KW-1185">Reference proteome</keyword>
<protein>
    <submittedName>
        <fullName evidence="3">DUF4184 family protein</fullName>
    </submittedName>
</protein>
<name>A0ABU2K3Q2_9ACTN</name>